<dbReference type="HOGENOM" id="CLU_3080409_0_0_6"/>
<keyword evidence="2" id="KW-1185">Reference proteome</keyword>
<protein>
    <submittedName>
        <fullName evidence="1">Uncharacterized protein</fullName>
    </submittedName>
</protein>
<name>A0A0C5VWN7_9GAMM</name>
<dbReference type="KEGG" id="gsn:YC6258_02806"/>
<dbReference type="Proteomes" id="UP000032266">
    <property type="component" value="Chromosome"/>
</dbReference>
<reference evidence="1 2" key="1">
    <citation type="submission" date="2014-01" db="EMBL/GenBank/DDBJ databases">
        <title>Full genme sequencing of cellulolytic bacterium Gynuella sunshinyii YC6258T gen. nov., sp. nov.</title>
        <authorList>
            <person name="Khan H."/>
            <person name="Chung E.J."/>
            <person name="Chung Y.R."/>
        </authorList>
    </citation>
    <scope>NUCLEOTIDE SEQUENCE [LARGE SCALE GENOMIC DNA]</scope>
    <source>
        <strain evidence="1 2">YC6258</strain>
    </source>
</reference>
<evidence type="ECO:0000313" key="2">
    <source>
        <dbReference type="Proteomes" id="UP000032266"/>
    </source>
</evidence>
<organism evidence="1 2">
    <name type="scientific">Gynuella sunshinyii YC6258</name>
    <dbReference type="NCBI Taxonomy" id="1445510"/>
    <lineage>
        <taxon>Bacteria</taxon>
        <taxon>Pseudomonadati</taxon>
        <taxon>Pseudomonadota</taxon>
        <taxon>Gammaproteobacteria</taxon>
        <taxon>Oceanospirillales</taxon>
        <taxon>Saccharospirillaceae</taxon>
        <taxon>Gynuella</taxon>
    </lineage>
</organism>
<gene>
    <name evidence="1" type="ORF">YC6258_02806</name>
</gene>
<sequence>MLASHSTDGEYNLYIYLNGQTVANLTGSDTQTETVDAIPEGIHGTIIKMVRR</sequence>
<proteinExistence type="predicted"/>
<evidence type="ECO:0000313" key="1">
    <source>
        <dbReference type="EMBL" id="AJQ94844.1"/>
    </source>
</evidence>
<dbReference type="RefSeq" id="WP_211264675.1">
    <property type="nucleotide sequence ID" value="NZ_CP007142.1"/>
</dbReference>
<dbReference type="EMBL" id="CP007142">
    <property type="protein sequence ID" value="AJQ94844.1"/>
    <property type="molecule type" value="Genomic_DNA"/>
</dbReference>
<accession>A0A0C5VWN7</accession>
<dbReference type="AlphaFoldDB" id="A0A0C5VWN7"/>